<evidence type="ECO:0000313" key="5">
    <source>
        <dbReference type="Proteomes" id="UP000472276"/>
    </source>
</evidence>
<dbReference type="SUPFAM" id="SSF53098">
    <property type="entry name" value="Ribonuclease H-like"/>
    <property type="match status" value="1"/>
</dbReference>
<dbReference type="PANTHER" id="PTHR37984">
    <property type="entry name" value="PROTEIN CBG26694"/>
    <property type="match status" value="1"/>
</dbReference>
<sequence length="374" mass="42593">MKALARSYLWWPGCDGDIQELVQSCPVCQAVQKSPPVAPLHPWKWPERVWQRIHIDFAEKGKQYFLVVIDSHSKWLEVFPMPSITSHNTIEVLRGLFASYGLPEELVSDNGPQLVSKEFNQFLELNGIRHTAVPAYHPASNGAAERSVQILKRSLMKNVLEADGKATLPLSHRLANFLIMYRSTPHTVTGRTPAELFLKRQIRTRFSLLKPELSRHIEQKQSEQKLHHDCRTQPVRVFSEGDAVRIRNFRGGGTKWTHGTVLKKMGSVTYLIREGQRTRTIHVDHLLQWRQTVEKPPVMFSPVPEGRPEVIMDGVVPEIPPSPPGILTSHPSPPEPPKQTTDEPPVSIPETTQSPSVTRRYPERRRVPPKRLNL</sequence>
<reference evidence="4" key="3">
    <citation type="submission" date="2025-09" db="UniProtKB">
        <authorList>
            <consortium name="Ensembl"/>
        </authorList>
    </citation>
    <scope>IDENTIFICATION</scope>
</reference>
<dbReference type="Gene3D" id="1.10.340.70">
    <property type="match status" value="1"/>
</dbReference>
<dbReference type="InterPro" id="IPR036397">
    <property type="entry name" value="RNaseH_sf"/>
</dbReference>
<evidence type="ECO:0000259" key="3">
    <source>
        <dbReference type="PROSITE" id="PS50994"/>
    </source>
</evidence>
<evidence type="ECO:0000256" key="1">
    <source>
        <dbReference type="ARBA" id="ARBA00039658"/>
    </source>
</evidence>
<feature type="region of interest" description="Disordered" evidence="2">
    <location>
        <begin position="313"/>
        <end position="374"/>
    </location>
</feature>
<dbReference type="InterPro" id="IPR041588">
    <property type="entry name" value="Integrase_H2C2"/>
</dbReference>
<dbReference type="Gene3D" id="3.30.420.10">
    <property type="entry name" value="Ribonuclease H-like superfamily/Ribonuclease H"/>
    <property type="match status" value="1"/>
</dbReference>
<reference evidence="4" key="2">
    <citation type="submission" date="2025-08" db="UniProtKB">
        <authorList>
            <consortium name="Ensembl"/>
        </authorList>
    </citation>
    <scope>IDENTIFICATION</scope>
</reference>
<reference evidence="5" key="1">
    <citation type="submission" date="2020-03" db="EMBL/GenBank/DDBJ databases">
        <title>Evolution of repeat sequences and sex chromosomes of tilapia species revealed by chromosome-level genomes.</title>
        <authorList>
            <person name="Xu L."/>
            <person name="Tao W."/>
            <person name="Wang D."/>
            <person name="Zhou Q."/>
        </authorList>
    </citation>
    <scope>NUCLEOTIDE SEQUENCE [LARGE SCALE GENOMIC DNA]</scope>
    <source>
        <strain evidence="5">Israel</strain>
    </source>
</reference>
<dbReference type="PANTHER" id="PTHR37984:SF10">
    <property type="entry name" value="RIBONUCLEASE H"/>
    <property type="match status" value="1"/>
</dbReference>
<organism evidence="4 5">
    <name type="scientific">Oreochromis aureus</name>
    <name type="common">Israeli tilapia</name>
    <name type="synonym">Chromis aureus</name>
    <dbReference type="NCBI Taxonomy" id="47969"/>
    <lineage>
        <taxon>Eukaryota</taxon>
        <taxon>Metazoa</taxon>
        <taxon>Chordata</taxon>
        <taxon>Craniata</taxon>
        <taxon>Vertebrata</taxon>
        <taxon>Euteleostomi</taxon>
        <taxon>Actinopterygii</taxon>
        <taxon>Neopterygii</taxon>
        <taxon>Teleostei</taxon>
        <taxon>Neoteleostei</taxon>
        <taxon>Acanthomorphata</taxon>
        <taxon>Ovalentaria</taxon>
        <taxon>Cichlomorphae</taxon>
        <taxon>Cichliformes</taxon>
        <taxon>Cichlidae</taxon>
        <taxon>African cichlids</taxon>
        <taxon>Pseudocrenilabrinae</taxon>
        <taxon>Oreochromini</taxon>
        <taxon>Oreochromis</taxon>
    </lineage>
</organism>
<dbReference type="Pfam" id="PF00665">
    <property type="entry name" value="rve"/>
    <property type="match status" value="1"/>
</dbReference>
<evidence type="ECO:0000313" key="4">
    <source>
        <dbReference type="Ensembl" id="ENSOABP00000072380.1"/>
    </source>
</evidence>
<accession>A0AAZ1XXV9</accession>
<dbReference type="GO" id="GO:0003676">
    <property type="term" value="F:nucleic acid binding"/>
    <property type="evidence" value="ECO:0007669"/>
    <property type="project" value="InterPro"/>
</dbReference>
<dbReference type="InterPro" id="IPR050951">
    <property type="entry name" value="Retrovirus_Pol_polyprotein"/>
</dbReference>
<protein>
    <recommendedName>
        <fullName evidence="1">Gypsy retrotransposon integrase-like protein 1</fullName>
    </recommendedName>
</protein>
<dbReference type="Proteomes" id="UP000472276">
    <property type="component" value="Unassembled WGS sequence"/>
</dbReference>
<dbReference type="PROSITE" id="PS50994">
    <property type="entry name" value="INTEGRASE"/>
    <property type="match status" value="1"/>
</dbReference>
<dbReference type="Ensembl" id="ENSOABT00000085041.1">
    <property type="protein sequence ID" value="ENSOABP00000072380.1"/>
    <property type="gene ID" value="ENSOABG00000037892.1"/>
</dbReference>
<feature type="domain" description="Integrase catalytic" evidence="3">
    <location>
        <begin position="38"/>
        <end position="201"/>
    </location>
</feature>
<gene>
    <name evidence="4" type="primary">SPATA6L</name>
</gene>
<dbReference type="AlphaFoldDB" id="A0AAZ1XXV9"/>
<keyword evidence="5" id="KW-1185">Reference proteome</keyword>
<name>A0AAZ1XXV9_OREAU</name>
<proteinExistence type="predicted"/>
<evidence type="ECO:0000256" key="2">
    <source>
        <dbReference type="SAM" id="MobiDB-lite"/>
    </source>
</evidence>
<dbReference type="Pfam" id="PF17921">
    <property type="entry name" value="Integrase_H2C2"/>
    <property type="match status" value="1"/>
</dbReference>
<dbReference type="InterPro" id="IPR001584">
    <property type="entry name" value="Integrase_cat-core"/>
</dbReference>
<dbReference type="FunFam" id="3.30.420.10:FF:000063">
    <property type="entry name" value="Retrovirus-related Pol polyprotein from transposon 297-like Protein"/>
    <property type="match status" value="1"/>
</dbReference>
<dbReference type="InterPro" id="IPR012337">
    <property type="entry name" value="RNaseH-like_sf"/>
</dbReference>
<dbReference type="GO" id="GO:0015074">
    <property type="term" value="P:DNA integration"/>
    <property type="evidence" value="ECO:0007669"/>
    <property type="project" value="InterPro"/>
</dbReference>